<evidence type="ECO:0000256" key="3">
    <source>
        <dbReference type="ARBA" id="ARBA00022475"/>
    </source>
</evidence>
<dbReference type="CDD" id="cd13127">
    <property type="entry name" value="MATE_tuaB_like"/>
    <property type="match status" value="1"/>
</dbReference>
<comment type="caution">
    <text evidence="9">The sequence shown here is derived from an EMBL/GenBank/DDBJ whole genome shotgun (WGS) entry which is preliminary data.</text>
</comment>
<reference evidence="9 10" key="1">
    <citation type="submission" date="2024-10" db="EMBL/GenBank/DDBJ databases">
        <title>The Natural Products Discovery Center: Release of the First 8490 Sequenced Strains for Exploring Actinobacteria Biosynthetic Diversity.</title>
        <authorList>
            <person name="Kalkreuter E."/>
            <person name="Kautsar S.A."/>
            <person name="Yang D."/>
            <person name="Bader C.D."/>
            <person name="Teijaro C.N."/>
            <person name="Fluegel L."/>
            <person name="Davis C.M."/>
            <person name="Simpson J.R."/>
            <person name="Lauterbach L."/>
            <person name="Steele A.D."/>
            <person name="Gui C."/>
            <person name="Meng S."/>
            <person name="Li G."/>
            <person name="Viehrig K."/>
            <person name="Ye F."/>
            <person name="Su P."/>
            <person name="Kiefer A.F."/>
            <person name="Nichols A."/>
            <person name="Cepeda A.J."/>
            <person name="Yan W."/>
            <person name="Fan B."/>
            <person name="Jiang Y."/>
            <person name="Adhikari A."/>
            <person name="Zheng C.-J."/>
            <person name="Schuster L."/>
            <person name="Cowan T.M."/>
            <person name="Smanski M.J."/>
            <person name="Chevrette M.G."/>
            <person name="De Carvalho L.P.S."/>
            <person name="Shen B."/>
        </authorList>
    </citation>
    <scope>NUCLEOTIDE SEQUENCE [LARGE SCALE GENOMIC DNA]</scope>
    <source>
        <strain evidence="9 10">NPDC049639</strain>
    </source>
</reference>
<keyword evidence="3" id="KW-1003">Cell membrane</keyword>
<dbReference type="PANTHER" id="PTHR30250:SF10">
    <property type="entry name" value="LIPOPOLYSACCHARIDE BIOSYNTHESIS PROTEIN WZXC"/>
    <property type="match status" value="1"/>
</dbReference>
<evidence type="ECO:0000256" key="2">
    <source>
        <dbReference type="ARBA" id="ARBA00007430"/>
    </source>
</evidence>
<evidence type="ECO:0000256" key="6">
    <source>
        <dbReference type="ARBA" id="ARBA00023136"/>
    </source>
</evidence>
<evidence type="ECO:0000313" key="10">
    <source>
        <dbReference type="Proteomes" id="UP001612915"/>
    </source>
</evidence>
<dbReference type="Proteomes" id="UP001612915">
    <property type="component" value="Unassembled WGS sequence"/>
</dbReference>
<evidence type="ECO:0000256" key="8">
    <source>
        <dbReference type="SAM" id="Phobius"/>
    </source>
</evidence>
<feature type="region of interest" description="Disordered" evidence="7">
    <location>
        <begin position="1"/>
        <end position="22"/>
    </location>
</feature>
<evidence type="ECO:0000256" key="4">
    <source>
        <dbReference type="ARBA" id="ARBA00022692"/>
    </source>
</evidence>
<comment type="subcellular location">
    <subcellularLocation>
        <location evidence="1">Cell membrane</location>
        <topology evidence="1">Multi-pass membrane protein</topology>
    </subcellularLocation>
</comment>
<dbReference type="Pfam" id="PF13440">
    <property type="entry name" value="Polysacc_synt_3"/>
    <property type="match status" value="1"/>
</dbReference>
<gene>
    <name evidence="9" type="ORF">ACIB24_21310</name>
</gene>
<feature type="transmembrane region" description="Helical" evidence="8">
    <location>
        <begin position="102"/>
        <end position="121"/>
    </location>
</feature>
<dbReference type="PANTHER" id="PTHR30250">
    <property type="entry name" value="PST FAMILY PREDICTED COLANIC ACID TRANSPORTER"/>
    <property type="match status" value="1"/>
</dbReference>
<dbReference type="RefSeq" id="WP_398284217.1">
    <property type="nucleotide sequence ID" value="NZ_JBITLV010000008.1"/>
</dbReference>
<protein>
    <submittedName>
        <fullName evidence="9">Lipopolysaccharide biosynthesis protein</fullName>
    </submittedName>
</protein>
<feature type="transmembrane region" description="Helical" evidence="8">
    <location>
        <begin position="312"/>
        <end position="337"/>
    </location>
</feature>
<keyword evidence="6 8" id="KW-0472">Membrane</keyword>
<evidence type="ECO:0000256" key="5">
    <source>
        <dbReference type="ARBA" id="ARBA00022989"/>
    </source>
</evidence>
<keyword evidence="10" id="KW-1185">Reference proteome</keyword>
<comment type="similarity">
    <text evidence="2">Belongs to the polysaccharide synthase family.</text>
</comment>
<accession>A0ABW8ATD7</accession>
<feature type="transmembrane region" description="Helical" evidence="8">
    <location>
        <begin position="467"/>
        <end position="488"/>
    </location>
</feature>
<evidence type="ECO:0000256" key="7">
    <source>
        <dbReference type="SAM" id="MobiDB-lite"/>
    </source>
</evidence>
<feature type="transmembrane region" description="Helical" evidence="8">
    <location>
        <begin position="133"/>
        <end position="151"/>
    </location>
</feature>
<dbReference type="EMBL" id="JBITLV010000008">
    <property type="protein sequence ID" value="MFI7589614.1"/>
    <property type="molecule type" value="Genomic_DNA"/>
</dbReference>
<organism evidence="9 10">
    <name type="scientific">Spongisporangium articulatum</name>
    <dbReference type="NCBI Taxonomy" id="3362603"/>
    <lineage>
        <taxon>Bacteria</taxon>
        <taxon>Bacillati</taxon>
        <taxon>Actinomycetota</taxon>
        <taxon>Actinomycetes</taxon>
        <taxon>Kineosporiales</taxon>
        <taxon>Kineosporiaceae</taxon>
        <taxon>Spongisporangium</taxon>
    </lineage>
</organism>
<dbReference type="InterPro" id="IPR050833">
    <property type="entry name" value="Poly_Biosynth_Transport"/>
</dbReference>
<proteinExistence type="inferred from homology"/>
<sequence length="505" mass="53697">MPDEDLPDALSDGGSADAGTDQARNLGDAAARGVSVVLATQALRVALQFGSVVLLARLLTPEDFGLVAMVTAVIGIAEIIRDAGLSSAAVQAAQLSEDERTNLFWANLGLGTACALVIVASEPLIVAGYGEPRIGPIIYSLAFVFMISGANTQYRSDMMRRLKFRQLSTSELSAQFLAIVTAVSLALAGAGLWAIVAQQIVTAAATFLINVANLRWNPGLPKRGVSLRRFFRFGFGVLGTHGLAYLTKSAANVAIGAHLGPAPLGLFNRAYQLLMTPLQQIDAPMTSVALPVLSRVQDDDERFSRYLAKTQLVACYGTSVLLAVAAGVAHPLVLVLFGPDWIGVVPIFVVLAIGGIFRTLSTIAYWIFLARGRTGAQLRMDLFARPVMIALMVGGLPWGVTGVAVGHGIAFFLYWLLAFVNVQRVTGVDVRPLFVTAVRTATLVSAPCGLVAWGLASWLHVWPFFEVVAGVLGAGVYLLLAAAMLPIVRHDLVEAVRIGRRALKR</sequence>
<evidence type="ECO:0000256" key="1">
    <source>
        <dbReference type="ARBA" id="ARBA00004651"/>
    </source>
</evidence>
<name>A0ABW8ATD7_9ACTN</name>
<feature type="transmembrane region" description="Helical" evidence="8">
    <location>
        <begin position="404"/>
        <end position="422"/>
    </location>
</feature>
<keyword evidence="4 8" id="KW-0812">Transmembrane</keyword>
<feature type="transmembrane region" description="Helical" evidence="8">
    <location>
        <begin position="172"/>
        <end position="194"/>
    </location>
</feature>
<feature type="transmembrane region" description="Helical" evidence="8">
    <location>
        <begin position="343"/>
        <end position="370"/>
    </location>
</feature>
<feature type="transmembrane region" description="Helical" evidence="8">
    <location>
        <begin position="434"/>
        <end position="455"/>
    </location>
</feature>
<evidence type="ECO:0000313" key="9">
    <source>
        <dbReference type="EMBL" id="MFI7589614.1"/>
    </source>
</evidence>
<feature type="transmembrane region" description="Helical" evidence="8">
    <location>
        <begin position="382"/>
        <end position="398"/>
    </location>
</feature>
<keyword evidence="5 8" id="KW-1133">Transmembrane helix</keyword>